<dbReference type="PANTHER" id="PTHR43280:SF32">
    <property type="entry name" value="TRANSCRIPTIONAL REGULATORY PROTEIN"/>
    <property type="match status" value="1"/>
</dbReference>
<reference evidence="5 6" key="1">
    <citation type="submission" date="2018-08" db="EMBL/GenBank/DDBJ databases">
        <title>Chitinophagaceae sp. K23C18032701, a novel bacterium isolated from forest soil.</title>
        <authorList>
            <person name="Wang C."/>
        </authorList>
    </citation>
    <scope>NUCLEOTIDE SEQUENCE [LARGE SCALE GENOMIC DNA]</scope>
    <source>
        <strain evidence="5 6">K23C18032701</strain>
    </source>
</reference>
<dbReference type="GO" id="GO:0003700">
    <property type="term" value="F:DNA-binding transcription factor activity"/>
    <property type="evidence" value="ECO:0007669"/>
    <property type="project" value="InterPro"/>
</dbReference>
<evidence type="ECO:0000259" key="4">
    <source>
        <dbReference type="PROSITE" id="PS01124"/>
    </source>
</evidence>
<sequence length="128" mass="14551">METLPVDIISRKDEITAAFFELVETHLAELKQRKVIRRFAAHDFAAQLFIHPRHLSNTIKLTTGQSPCTIMEERVTSEAQQMLADTSLSVAEVGERFGYVESSSFIKFFKGMTGTTPLQYRKKIKEPS</sequence>
<evidence type="ECO:0000256" key="1">
    <source>
        <dbReference type="ARBA" id="ARBA00023015"/>
    </source>
</evidence>
<accession>A0A3E1NEA0</accession>
<gene>
    <name evidence="5" type="ORF">DXN05_20520</name>
</gene>
<keyword evidence="1" id="KW-0805">Transcription regulation</keyword>
<dbReference type="InterPro" id="IPR018060">
    <property type="entry name" value="HTH_AraC"/>
</dbReference>
<keyword evidence="2" id="KW-0238">DNA-binding</keyword>
<organism evidence="5 6">
    <name type="scientific">Deminuibacter soli</name>
    <dbReference type="NCBI Taxonomy" id="2291815"/>
    <lineage>
        <taxon>Bacteria</taxon>
        <taxon>Pseudomonadati</taxon>
        <taxon>Bacteroidota</taxon>
        <taxon>Chitinophagia</taxon>
        <taxon>Chitinophagales</taxon>
        <taxon>Chitinophagaceae</taxon>
        <taxon>Deminuibacter</taxon>
    </lineage>
</organism>
<dbReference type="Pfam" id="PF12833">
    <property type="entry name" value="HTH_18"/>
    <property type="match status" value="1"/>
</dbReference>
<dbReference type="AlphaFoldDB" id="A0A3E1NEA0"/>
<dbReference type="PROSITE" id="PS01124">
    <property type="entry name" value="HTH_ARAC_FAMILY_2"/>
    <property type="match status" value="1"/>
</dbReference>
<feature type="domain" description="HTH araC/xylS-type" evidence="4">
    <location>
        <begin position="17"/>
        <end position="123"/>
    </location>
</feature>
<dbReference type="OrthoDB" id="956952at2"/>
<dbReference type="SUPFAM" id="SSF46689">
    <property type="entry name" value="Homeodomain-like"/>
    <property type="match status" value="1"/>
</dbReference>
<dbReference type="InterPro" id="IPR020449">
    <property type="entry name" value="Tscrpt_reg_AraC-type_HTH"/>
</dbReference>
<dbReference type="PANTHER" id="PTHR43280">
    <property type="entry name" value="ARAC-FAMILY TRANSCRIPTIONAL REGULATOR"/>
    <property type="match status" value="1"/>
</dbReference>
<dbReference type="Gene3D" id="1.10.10.60">
    <property type="entry name" value="Homeodomain-like"/>
    <property type="match status" value="1"/>
</dbReference>
<dbReference type="InterPro" id="IPR009057">
    <property type="entry name" value="Homeodomain-like_sf"/>
</dbReference>
<evidence type="ECO:0000256" key="2">
    <source>
        <dbReference type="ARBA" id="ARBA00023125"/>
    </source>
</evidence>
<keyword evidence="6" id="KW-1185">Reference proteome</keyword>
<name>A0A3E1NEA0_9BACT</name>
<keyword evidence="3" id="KW-0804">Transcription</keyword>
<evidence type="ECO:0000313" key="6">
    <source>
        <dbReference type="Proteomes" id="UP000261284"/>
    </source>
</evidence>
<comment type="caution">
    <text evidence="5">The sequence shown here is derived from an EMBL/GenBank/DDBJ whole genome shotgun (WGS) entry which is preliminary data.</text>
</comment>
<dbReference type="RefSeq" id="WP_116849168.1">
    <property type="nucleotide sequence ID" value="NZ_QTJU01000010.1"/>
</dbReference>
<dbReference type="PRINTS" id="PR00032">
    <property type="entry name" value="HTHARAC"/>
</dbReference>
<dbReference type="Proteomes" id="UP000261284">
    <property type="component" value="Unassembled WGS sequence"/>
</dbReference>
<evidence type="ECO:0000313" key="5">
    <source>
        <dbReference type="EMBL" id="RFM26296.1"/>
    </source>
</evidence>
<evidence type="ECO:0000256" key="3">
    <source>
        <dbReference type="ARBA" id="ARBA00023163"/>
    </source>
</evidence>
<dbReference type="GO" id="GO:0043565">
    <property type="term" value="F:sequence-specific DNA binding"/>
    <property type="evidence" value="ECO:0007669"/>
    <property type="project" value="InterPro"/>
</dbReference>
<proteinExistence type="predicted"/>
<dbReference type="SMART" id="SM00342">
    <property type="entry name" value="HTH_ARAC"/>
    <property type="match status" value="1"/>
</dbReference>
<protein>
    <submittedName>
        <fullName evidence="5">AraC family transcriptional regulator</fullName>
    </submittedName>
</protein>
<dbReference type="EMBL" id="QTJU01000010">
    <property type="protein sequence ID" value="RFM26296.1"/>
    <property type="molecule type" value="Genomic_DNA"/>
</dbReference>